<feature type="non-terminal residue" evidence="3">
    <location>
        <position position="1"/>
    </location>
</feature>
<protein>
    <submittedName>
        <fullName evidence="3">Transgly</fullName>
    </submittedName>
</protein>
<keyword evidence="1" id="KW-0808">Transferase</keyword>
<accession>A0A060CBP7</accession>
<feature type="non-terminal residue" evidence="3">
    <location>
        <position position="152"/>
    </location>
</feature>
<reference evidence="3" key="1">
    <citation type="journal article" date="2013" name="Environ. Microbiol.">
        <title>Seasonally variable intestinal metagenomes of the red palm weevil (Rhynchophorus ferrugineus).</title>
        <authorList>
            <person name="Jia S."/>
            <person name="Zhang X."/>
            <person name="Zhang G."/>
            <person name="Yin A."/>
            <person name="Zhang S."/>
            <person name="Li F."/>
            <person name="Wang L."/>
            <person name="Zhao D."/>
            <person name="Yun Q."/>
            <person name="Tala"/>
            <person name="Wang J."/>
            <person name="Sun G."/>
            <person name="Baabdullah M."/>
            <person name="Yu X."/>
            <person name="Hu S."/>
            <person name="Al-Mssallem I.S."/>
            <person name="Yu J."/>
        </authorList>
    </citation>
    <scope>NUCLEOTIDE SEQUENCE</scope>
</reference>
<dbReference type="PANTHER" id="PTHR32282">
    <property type="entry name" value="BINDING PROTEIN TRANSPEPTIDASE, PUTATIVE-RELATED"/>
    <property type="match status" value="1"/>
</dbReference>
<dbReference type="Pfam" id="PF00912">
    <property type="entry name" value="Transgly"/>
    <property type="match status" value="1"/>
</dbReference>
<dbReference type="EMBL" id="KF125323">
    <property type="protein sequence ID" value="AIA92649.1"/>
    <property type="molecule type" value="Genomic_DNA"/>
</dbReference>
<dbReference type="GO" id="GO:0030288">
    <property type="term" value="C:outer membrane-bounded periplasmic space"/>
    <property type="evidence" value="ECO:0007669"/>
    <property type="project" value="TreeGrafter"/>
</dbReference>
<evidence type="ECO:0000313" key="3">
    <source>
        <dbReference type="EMBL" id="AIA92649.1"/>
    </source>
</evidence>
<evidence type="ECO:0000259" key="2">
    <source>
        <dbReference type="Pfam" id="PF00912"/>
    </source>
</evidence>
<dbReference type="GO" id="GO:0008955">
    <property type="term" value="F:peptidoglycan glycosyltransferase activity"/>
    <property type="evidence" value="ECO:0007669"/>
    <property type="project" value="TreeGrafter"/>
</dbReference>
<proteinExistence type="predicted"/>
<sequence>AIVAVEDKRFWEHNGVDGEGLMRAVYLAVTADATQGASTITQQLVRNTLREAAEAADDEEALEAATEVSVERKIREWRYALAYEERLNSIYGNVCTDAPEVDCGKEKVLEQYLNIAQFGTRIYGVEAAAQYYFGISAAELNIVQAATIAGIT</sequence>
<dbReference type="InterPro" id="IPR050396">
    <property type="entry name" value="Glycosyltr_51/Transpeptidase"/>
</dbReference>
<dbReference type="PANTHER" id="PTHR32282:SF33">
    <property type="entry name" value="PEPTIDOGLYCAN GLYCOSYLTRANSFERASE"/>
    <property type="match status" value="1"/>
</dbReference>
<dbReference type="SUPFAM" id="SSF53955">
    <property type="entry name" value="Lysozyme-like"/>
    <property type="match status" value="1"/>
</dbReference>
<dbReference type="AlphaFoldDB" id="A0A060CBP7"/>
<feature type="domain" description="Glycosyl transferase family 51" evidence="2">
    <location>
        <begin position="1"/>
        <end position="151"/>
    </location>
</feature>
<dbReference type="InterPro" id="IPR001264">
    <property type="entry name" value="Glyco_trans_51"/>
</dbReference>
<evidence type="ECO:0000256" key="1">
    <source>
        <dbReference type="ARBA" id="ARBA00022679"/>
    </source>
</evidence>
<dbReference type="Gene3D" id="1.10.3810.10">
    <property type="entry name" value="Biosynthetic peptidoglycan transglycosylase-like"/>
    <property type="match status" value="1"/>
</dbReference>
<dbReference type="GO" id="GO:0009252">
    <property type="term" value="P:peptidoglycan biosynthetic process"/>
    <property type="evidence" value="ECO:0007669"/>
    <property type="project" value="TreeGrafter"/>
</dbReference>
<dbReference type="InterPro" id="IPR023346">
    <property type="entry name" value="Lysozyme-like_dom_sf"/>
</dbReference>
<organism evidence="3">
    <name type="scientific">uncultured Sanguibacter sp</name>
    <dbReference type="NCBI Taxonomy" id="435288"/>
    <lineage>
        <taxon>Bacteria</taxon>
        <taxon>Bacillati</taxon>
        <taxon>Actinomycetota</taxon>
        <taxon>Actinomycetes</taxon>
        <taxon>Micrococcales</taxon>
        <taxon>Sanguibacteraceae</taxon>
        <taxon>Sanguibacter</taxon>
        <taxon>environmental samples</taxon>
    </lineage>
</organism>
<dbReference type="InterPro" id="IPR036950">
    <property type="entry name" value="PBP_transglycosylase"/>
</dbReference>
<name>A0A060CBP7_9MICO</name>